<dbReference type="OrthoDB" id="9812086at2"/>
<evidence type="ECO:0000256" key="1">
    <source>
        <dbReference type="ARBA" id="ARBA00023002"/>
    </source>
</evidence>
<proteinExistence type="predicted"/>
<dbReference type="NCBIfam" id="TIGR03668">
    <property type="entry name" value="Rv0121_F420"/>
    <property type="match status" value="1"/>
</dbReference>
<dbReference type="SUPFAM" id="SSF50475">
    <property type="entry name" value="FMN-binding split barrel"/>
    <property type="match status" value="1"/>
</dbReference>
<dbReference type="Proteomes" id="UP000198875">
    <property type="component" value="Unassembled WGS sequence"/>
</dbReference>
<reference evidence="3 4" key="1">
    <citation type="submission" date="2015-03" db="EMBL/GenBank/DDBJ databases">
        <authorList>
            <person name="Murphy D."/>
        </authorList>
    </citation>
    <scope>NUCLEOTIDE SEQUENCE [LARGE SCALE GENOMIC DNA]</scope>
    <source>
        <strain evidence="3 4">DSM 44277</strain>
    </source>
</reference>
<accession>A0A0U0WCZ7</accession>
<feature type="domain" description="Pyridoxamine 5'-phosphate oxidase N-terminal" evidence="2">
    <location>
        <begin position="9"/>
        <end position="141"/>
    </location>
</feature>
<protein>
    <submittedName>
        <fullName evidence="3">Pyridoxamine 5'-phosphate oxidase family protein</fullName>
    </submittedName>
</protein>
<dbReference type="AlphaFoldDB" id="A0A0U0WCZ7"/>
<sequence length="150" mass="16379">MGDFDPKAGFTRSPVARLATASPDGTPHLVPVVFAVEGDLDGGIEGAIVYTAVDAKPKTTRRLRRLANIAVNPMVCLLVDHYADDWKRLWWVRVDGVASVHHDGAAMATGYRLLRAKYPQYQHVRLDGPVIAVAVRRWSSWHAGAAGPRA</sequence>
<dbReference type="InterPro" id="IPR052019">
    <property type="entry name" value="F420H2_bilvrd_red/Heme_oxyg"/>
</dbReference>
<dbReference type="Gene3D" id="2.30.110.10">
    <property type="entry name" value="Electron Transport, Fmn-binding Protein, Chain A"/>
    <property type="match status" value="1"/>
</dbReference>
<dbReference type="GO" id="GO:0070967">
    <property type="term" value="F:coenzyme F420 binding"/>
    <property type="evidence" value="ECO:0007669"/>
    <property type="project" value="TreeGrafter"/>
</dbReference>
<evidence type="ECO:0000313" key="4">
    <source>
        <dbReference type="Proteomes" id="UP000198875"/>
    </source>
</evidence>
<name>A0A0U0WCZ7_MYCBE</name>
<dbReference type="GO" id="GO:0005829">
    <property type="term" value="C:cytosol"/>
    <property type="evidence" value="ECO:0007669"/>
    <property type="project" value="TreeGrafter"/>
</dbReference>
<evidence type="ECO:0000313" key="3">
    <source>
        <dbReference type="EMBL" id="CPR12951.1"/>
    </source>
</evidence>
<keyword evidence="1" id="KW-0560">Oxidoreductase</keyword>
<organism evidence="3 4">
    <name type="scientific">Mycobacterium bohemicum DSM 44277</name>
    <dbReference type="NCBI Taxonomy" id="1236609"/>
    <lineage>
        <taxon>Bacteria</taxon>
        <taxon>Bacillati</taxon>
        <taxon>Actinomycetota</taxon>
        <taxon>Actinomycetes</taxon>
        <taxon>Mycobacteriales</taxon>
        <taxon>Mycobacteriaceae</taxon>
        <taxon>Mycobacterium</taxon>
    </lineage>
</organism>
<dbReference type="GO" id="GO:0016627">
    <property type="term" value="F:oxidoreductase activity, acting on the CH-CH group of donors"/>
    <property type="evidence" value="ECO:0007669"/>
    <property type="project" value="TreeGrafter"/>
</dbReference>
<dbReference type="RefSeq" id="WP_085179617.1">
    <property type="nucleotide sequence ID" value="NZ_CSTD01000005.1"/>
</dbReference>
<dbReference type="PANTHER" id="PTHR35176:SF2">
    <property type="entry name" value="F420H(2)-DEPENDENT REDUCTASE RV1155"/>
    <property type="match status" value="1"/>
</dbReference>
<dbReference type="InterPro" id="IPR012349">
    <property type="entry name" value="Split_barrel_FMN-bd"/>
</dbReference>
<gene>
    <name evidence="3" type="ORF">BN971_04258</name>
</gene>
<dbReference type="Pfam" id="PF01243">
    <property type="entry name" value="PNPOx_N"/>
    <property type="match status" value="1"/>
</dbReference>
<dbReference type="InterPro" id="IPR019967">
    <property type="entry name" value="F420-dep_enz_PPOX_Rv0121"/>
</dbReference>
<dbReference type="PANTHER" id="PTHR35176">
    <property type="entry name" value="HEME OXYGENASE HI_0854-RELATED"/>
    <property type="match status" value="1"/>
</dbReference>
<dbReference type="EMBL" id="CSTD01000005">
    <property type="protein sequence ID" value="CPR12951.1"/>
    <property type="molecule type" value="Genomic_DNA"/>
</dbReference>
<dbReference type="InterPro" id="IPR011576">
    <property type="entry name" value="Pyridox_Oxase_N"/>
</dbReference>
<evidence type="ECO:0000259" key="2">
    <source>
        <dbReference type="Pfam" id="PF01243"/>
    </source>
</evidence>